<dbReference type="STRING" id="215243.A0A0D2D4C5"/>
<feature type="signal peptide" evidence="1">
    <location>
        <begin position="1"/>
        <end position="20"/>
    </location>
</feature>
<feature type="domain" description="Beta-lactamase-like ARB-00930-like C-terminal" evidence="3">
    <location>
        <begin position="448"/>
        <end position="618"/>
    </location>
</feature>
<protein>
    <submittedName>
        <fullName evidence="4">Uncharacterized protein</fullName>
    </submittedName>
</protein>
<evidence type="ECO:0000256" key="1">
    <source>
        <dbReference type="SAM" id="SignalP"/>
    </source>
</evidence>
<feature type="chain" id="PRO_5002240193" evidence="1">
    <location>
        <begin position="21"/>
        <end position="621"/>
    </location>
</feature>
<dbReference type="PANTHER" id="PTHR22935">
    <property type="entry name" value="PENICILLIN-BINDING PROTEIN"/>
    <property type="match status" value="1"/>
</dbReference>
<keyword evidence="1" id="KW-0732">Signal</keyword>
<dbReference type="Pfam" id="PF26335">
    <property type="entry name" value="ARB_00930_C"/>
    <property type="match status" value="1"/>
</dbReference>
<dbReference type="VEuPathDB" id="FungiDB:PV06_10047"/>
<dbReference type="GeneID" id="27362121"/>
<organism evidence="4 5">
    <name type="scientific">Exophiala oligosperma</name>
    <dbReference type="NCBI Taxonomy" id="215243"/>
    <lineage>
        <taxon>Eukaryota</taxon>
        <taxon>Fungi</taxon>
        <taxon>Dikarya</taxon>
        <taxon>Ascomycota</taxon>
        <taxon>Pezizomycotina</taxon>
        <taxon>Eurotiomycetes</taxon>
        <taxon>Chaetothyriomycetidae</taxon>
        <taxon>Chaetothyriales</taxon>
        <taxon>Herpotrichiellaceae</taxon>
        <taxon>Exophiala</taxon>
    </lineage>
</organism>
<evidence type="ECO:0000259" key="3">
    <source>
        <dbReference type="Pfam" id="PF26335"/>
    </source>
</evidence>
<proteinExistence type="predicted"/>
<dbReference type="EMBL" id="KN847342">
    <property type="protein sequence ID" value="KIW38078.1"/>
    <property type="molecule type" value="Genomic_DNA"/>
</dbReference>
<dbReference type="OrthoDB" id="10250282at2759"/>
<dbReference type="Gene3D" id="3.40.710.10">
    <property type="entry name" value="DD-peptidase/beta-lactamase superfamily"/>
    <property type="match status" value="1"/>
</dbReference>
<dbReference type="Proteomes" id="UP000053342">
    <property type="component" value="Unassembled WGS sequence"/>
</dbReference>
<name>A0A0D2D4C5_9EURO</name>
<gene>
    <name evidence="4" type="ORF">PV06_10047</name>
</gene>
<dbReference type="PANTHER" id="PTHR22935:SF97">
    <property type="entry name" value="BETA-LACTAMASE-RELATED DOMAIN-CONTAINING PROTEIN"/>
    <property type="match status" value="1"/>
</dbReference>
<reference evidence="4 5" key="1">
    <citation type="submission" date="2015-01" db="EMBL/GenBank/DDBJ databases">
        <title>The Genome Sequence of Exophiala oligosperma CBS72588.</title>
        <authorList>
            <consortium name="The Broad Institute Genomics Platform"/>
            <person name="Cuomo C."/>
            <person name="de Hoog S."/>
            <person name="Gorbushina A."/>
            <person name="Stielow B."/>
            <person name="Teixiera M."/>
            <person name="Abouelleil A."/>
            <person name="Chapman S.B."/>
            <person name="Priest M."/>
            <person name="Young S.K."/>
            <person name="Wortman J."/>
            <person name="Nusbaum C."/>
            <person name="Birren B."/>
        </authorList>
    </citation>
    <scope>NUCLEOTIDE SEQUENCE [LARGE SCALE GENOMIC DNA]</scope>
    <source>
        <strain evidence="4 5">CBS 72588</strain>
    </source>
</reference>
<dbReference type="HOGENOM" id="CLU_019706_0_0_1"/>
<evidence type="ECO:0000313" key="5">
    <source>
        <dbReference type="Proteomes" id="UP000053342"/>
    </source>
</evidence>
<evidence type="ECO:0000259" key="2">
    <source>
        <dbReference type="Pfam" id="PF00144"/>
    </source>
</evidence>
<dbReference type="AlphaFoldDB" id="A0A0D2D4C5"/>
<keyword evidence="5" id="KW-1185">Reference proteome</keyword>
<sequence>MHISKHVAFVVSLCLSRTLADFTGPTYPPPLDLSSNSSLVTASWKNLSSQLDTYLNGKSSAAAASGNVTFSIGMFSMHDPAATKHQYHHTSPGVAHGSSGEGTRSVDGDSVYRIASVTKLFTVFAGLVDMKDEDWNTPLTKIIPELANFTKTHEDGSPVYTTAWDQITPWALANQISGVARQGVAALDLLFAAVGDPNATATLMKEYGVPFANASDLGTCLDIDCTVSAYIQGVMGQPPVFEPWTTPAYANNGFILLGIAISRLTNRAMEDMYPSTIFKPLGMTSSFTSAPTDNATISRSVVVGVPADGFAAGNGLALSSGGLYSTTNDLARFGTAIVNSTLLSPLTTRKWMKPTSHTASLTYTHGAPWEIMRYVHPEGTPSAGKVTDLYTKLGDSGYYNGHMVIIPEYGAGFTILSASTNNTLRAAVTNAVLDMMAAAVIPALEGEAAQQARHNLAGTYTSGNSKLNSTMTISLSTDDIGSSGKNNGGYGGGLRITKWVSNGTDVLASDLFANLPTRLLPSLPMKEMRSQPGQSPRQVAFQATVNPQTASYTAASAAGIEGVIGPFTGSAATNSDWLTVDGAHYDDLGTNLIVFDLDPQGYATSLTPAAMKASLQREREK</sequence>
<dbReference type="InterPro" id="IPR012338">
    <property type="entry name" value="Beta-lactam/transpept-like"/>
</dbReference>
<dbReference type="Pfam" id="PF00144">
    <property type="entry name" value="Beta-lactamase"/>
    <property type="match status" value="1"/>
</dbReference>
<evidence type="ECO:0000313" key="4">
    <source>
        <dbReference type="EMBL" id="KIW38078.1"/>
    </source>
</evidence>
<dbReference type="InterPro" id="IPR001466">
    <property type="entry name" value="Beta-lactam-related"/>
</dbReference>
<dbReference type="InterPro" id="IPR051478">
    <property type="entry name" value="Beta-lactamase-like_AB/R"/>
</dbReference>
<feature type="domain" description="Beta-lactamase-related" evidence="2">
    <location>
        <begin position="98"/>
        <end position="426"/>
    </location>
</feature>
<dbReference type="RefSeq" id="XP_016258294.1">
    <property type="nucleotide sequence ID" value="XM_016411540.1"/>
</dbReference>
<dbReference type="InterPro" id="IPR058664">
    <property type="entry name" value="ARB_00930-like_C"/>
</dbReference>
<accession>A0A0D2D4C5</accession>
<dbReference type="SUPFAM" id="SSF56601">
    <property type="entry name" value="beta-lactamase/transpeptidase-like"/>
    <property type="match status" value="1"/>
</dbReference>